<dbReference type="SMART" id="SM00225">
    <property type="entry name" value="BTB"/>
    <property type="match status" value="1"/>
</dbReference>
<evidence type="ECO:0000256" key="3">
    <source>
        <dbReference type="ARBA" id="ARBA00022490"/>
    </source>
</evidence>
<dbReference type="PROSITE" id="PS51257">
    <property type="entry name" value="PROKAR_LIPOPROTEIN"/>
    <property type="match status" value="1"/>
</dbReference>
<dbReference type="PANTHER" id="PTHR24412:SF74">
    <property type="entry name" value="KELCH-LIKE PROTEIN 4"/>
    <property type="match status" value="1"/>
</dbReference>
<dbReference type="PANTHER" id="PTHR24412">
    <property type="entry name" value="KELCH PROTEIN"/>
    <property type="match status" value="1"/>
</dbReference>
<keyword evidence="6" id="KW-0206">Cytoskeleton</keyword>
<dbReference type="Gene3D" id="1.25.40.420">
    <property type="match status" value="1"/>
</dbReference>
<comment type="caution">
    <text evidence="9">The sequence shown here is derived from an EMBL/GenBank/DDBJ whole genome shotgun (WGS) entry which is preliminary data.</text>
</comment>
<dbReference type="FunFam" id="2.120.10.80:FF:000086">
    <property type="entry name" value="Kelch-like protein 4 isoform 1"/>
    <property type="match status" value="1"/>
</dbReference>
<dbReference type="STRING" id="9009.A0A226NGE7"/>
<dbReference type="SUPFAM" id="SSF117281">
    <property type="entry name" value="Kelch motif"/>
    <property type="match status" value="1"/>
</dbReference>
<evidence type="ECO:0000256" key="2">
    <source>
        <dbReference type="ARBA" id="ARBA00022441"/>
    </source>
</evidence>
<dbReference type="FunFam" id="2.120.10.80:FF:000063">
    <property type="entry name" value="Kelch-like protein 4 isoform 1"/>
    <property type="match status" value="1"/>
</dbReference>
<evidence type="ECO:0000313" key="9">
    <source>
        <dbReference type="EMBL" id="OXB66552.1"/>
    </source>
</evidence>
<dbReference type="InterPro" id="IPR011705">
    <property type="entry name" value="BACK"/>
</dbReference>
<gene>
    <name evidence="9" type="ORF">ASZ78_013538</name>
</gene>
<evidence type="ECO:0000256" key="6">
    <source>
        <dbReference type="ARBA" id="ARBA00023212"/>
    </source>
</evidence>
<dbReference type="FunFam" id="3.30.710.10:FF:000027">
    <property type="entry name" value="Kelch-like protein 4 isoform 1"/>
    <property type="match status" value="1"/>
</dbReference>
<evidence type="ECO:0000256" key="1">
    <source>
        <dbReference type="ARBA" id="ARBA00004245"/>
    </source>
</evidence>
<feature type="region of interest" description="Disordered" evidence="7">
    <location>
        <begin position="26"/>
        <end position="69"/>
    </location>
</feature>
<sequence>MSVSGKKEFDVKQILRLRWRWFSHPSQSSAGTGGCHQQEGYEHRGTPVQNRLKNHSRDRNGLKKNSSPVHHNILAPVPGPIPAHHRSIQTWHQQNLIEQLRSNEDIPKANTEENCIKEDSSKTPQELQMITEENSDESAERLQSLHELFPHRLSTTSSSLLGMNTNGSEEYFHSTNHAEQTFRKMENYLQQKQLCDVLLIVGDQKIPAHRLVLSAVSDYFAAMFTNDVREAKQEEIKMEGVDPDALKALVRYAYTGILELKEDTIESLLAAACLLQLSQVIEVCCNFLMKQLHPSNCLGIRSFGDAQGCTELLKVAHTYTMEHFTEVIKNQEFLLLPANEIAKLLSSDDINVPDEEVIFQALMMWLLADLENSPMFADDLECQKLLMEAMKYHLLPERRSMMQSPRTKPRKSTVGALYAVGGMDATKGTTTIEKYDLRTNSWIQIGTMNGRRLQFGVAVIDNKLYIVGGRDGLKTSNIVECFNPITKVWTIMPPMSTHRHGLGVAMLEGPMYAVGGHDGWSYLNTVERWDPQARQWNYVASMSTPRSTVGVAALNSKLYAVGGRDGSSCLKSMECFDPHTNKWSLCASMSKRRGGVGVATYNGFLYAVGGHDAPASNHCSRLSDCVERYDPKTDTWTTVAPLSVPRDAVGICPLGDRLYAVGGYDGHTYLDTVESYDAQNNEWTEISGDFIPYQEDLMTKLYI</sequence>
<dbReference type="Proteomes" id="UP000198323">
    <property type="component" value="Unassembled WGS sequence"/>
</dbReference>
<proteinExistence type="predicted"/>
<comment type="subcellular location">
    <subcellularLocation>
        <location evidence="1">Cytoplasm</location>
        <location evidence="1">Cytoskeleton</location>
    </subcellularLocation>
</comment>
<dbReference type="PRINTS" id="PR00501">
    <property type="entry name" value="KELCHREPEAT"/>
</dbReference>
<dbReference type="SMART" id="SM00875">
    <property type="entry name" value="BACK"/>
    <property type="match status" value="1"/>
</dbReference>
<dbReference type="SUPFAM" id="SSF54695">
    <property type="entry name" value="POZ domain"/>
    <property type="match status" value="1"/>
</dbReference>
<dbReference type="InterPro" id="IPR015915">
    <property type="entry name" value="Kelch-typ_b-propeller"/>
</dbReference>
<dbReference type="Pfam" id="PF07707">
    <property type="entry name" value="BACK"/>
    <property type="match status" value="1"/>
</dbReference>
<dbReference type="GO" id="GO:0005856">
    <property type="term" value="C:cytoskeleton"/>
    <property type="evidence" value="ECO:0007669"/>
    <property type="project" value="UniProtKB-SubCell"/>
</dbReference>
<evidence type="ECO:0000259" key="8">
    <source>
        <dbReference type="PROSITE" id="PS50097"/>
    </source>
</evidence>
<dbReference type="InterPro" id="IPR056737">
    <property type="entry name" value="Beta-prop_ATRN-MKLN-like"/>
</dbReference>
<dbReference type="PROSITE" id="PS50097">
    <property type="entry name" value="BTB"/>
    <property type="match status" value="1"/>
</dbReference>
<dbReference type="GO" id="GO:0003779">
    <property type="term" value="F:actin binding"/>
    <property type="evidence" value="ECO:0007669"/>
    <property type="project" value="UniProtKB-KW"/>
</dbReference>
<keyword evidence="3" id="KW-0963">Cytoplasm</keyword>
<name>A0A226NGE7_CALSU</name>
<dbReference type="FunFam" id="1.25.40.420:FF:000001">
    <property type="entry name" value="Kelch-like family member 12"/>
    <property type="match status" value="1"/>
</dbReference>
<dbReference type="AlphaFoldDB" id="A0A226NGE7"/>
<dbReference type="EMBL" id="MCFN01000061">
    <property type="protein sequence ID" value="OXB66552.1"/>
    <property type="molecule type" value="Genomic_DNA"/>
</dbReference>
<keyword evidence="4" id="KW-0677">Repeat</keyword>
<evidence type="ECO:0000256" key="5">
    <source>
        <dbReference type="ARBA" id="ARBA00023203"/>
    </source>
</evidence>
<dbReference type="InterPro" id="IPR000210">
    <property type="entry name" value="BTB/POZ_dom"/>
</dbReference>
<dbReference type="Pfam" id="PF00651">
    <property type="entry name" value="BTB"/>
    <property type="match status" value="1"/>
</dbReference>
<dbReference type="InterPro" id="IPR006652">
    <property type="entry name" value="Kelch_1"/>
</dbReference>
<dbReference type="InterPro" id="IPR011333">
    <property type="entry name" value="SKP1/BTB/POZ_sf"/>
</dbReference>
<dbReference type="Pfam" id="PF24981">
    <property type="entry name" value="Beta-prop_ATRN-LZTR1"/>
    <property type="match status" value="1"/>
</dbReference>
<keyword evidence="2" id="KW-0880">Kelch repeat</keyword>
<accession>A0A226NGE7</accession>
<dbReference type="CDD" id="cd18336">
    <property type="entry name" value="BTB_POZ_KLHL4"/>
    <property type="match status" value="1"/>
</dbReference>
<reference evidence="9 10" key="1">
    <citation type="submission" date="2016-07" db="EMBL/GenBank/DDBJ databases">
        <title>Disparate Historic Effective Population Sizes Predicted by Modern Levels of Genome Diversity for the Scaled Quail (Callipepla squamata) and the Northern Bobwhite (Colinus virginianus): Inferences from First and Second Generation Draft Genome Assemblies for Sympatric New World Quail.</title>
        <authorList>
            <person name="Oldeschulte D.L."/>
            <person name="Halley Y.A."/>
            <person name="Bhattarai E.K."/>
            <person name="Brashear W.A."/>
            <person name="Hill J."/>
            <person name="Metz R.P."/>
            <person name="Johnson C.D."/>
            <person name="Rollins D."/>
            <person name="Peterson M.J."/>
            <person name="Bickhart D.M."/>
            <person name="Decker J.E."/>
            <person name="Seabury C.M."/>
        </authorList>
    </citation>
    <scope>NUCLEOTIDE SEQUENCE [LARGE SCALE GENOMIC DNA]</scope>
    <source>
        <strain evidence="9 10">Texas</strain>
        <tissue evidence="9">Leg muscle</tissue>
    </source>
</reference>
<evidence type="ECO:0000256" key="4">
    <source>
        <dbReference type="ARBA" id="ARBA00022737"/>
    </source>
</evidence>
<protein>
    <recommendedName>
        <fullName evidence="8">BTB domain-containing protein</fullName>
    </recommendedName>
</protein>
<keyword evidence="5" id="KW-0009">Actin-binding</keyword>
<dbReference type="SMART" id="SM00612">
    <property type="entry name" value="Kelch"/>
    <property type="match status" value="6"/>
</dbReference>
<dbReference type="Gene3D" id="2.120.10.80">
    <property type="entry name" value="Kelch-type beta propeller"/>
    <property type="match status" value="2"/>
</dbReference>
<organism evidence="9 10">
    <name type="scientific">Callipepla squamata</name>
    <name type="common">Scaled quail</name>
    <dbReference type="NCBI Taxonomy" id="9009"/>
    <lineage>
        <taxon>Eukaryota</taxon>
        <taxon>Metazoa</taxon>
        <taxon>Chordata</taxon>
        <taxon>Craniata</taxon>
        <taxon>Vertebrata</taxon>
        <taxon>Euteleostomi</taxon>
        <taxon>Archelosauria</taxon>
        <taxon>Archosauria</taxon>
        <taxon>Dinosauria</taxon>
        <taxon>Saurischia</taxon>
        <taxon>Theropoda</taxon>
        <taxon>Coelurosauria</taxon>
        <taxon>Aves</taxon>
        <taxon>Neognathae</taxon>
        <taxon>Galloanserae</taxon>
        <taxon>Galliformes</taxon>
        <taxon>Odontophoridae</taxon>
        <taxon>Callipepla</taxon>
    </lineage>
</organism>
<dbReference type="Gene3D" id="3.30.710.10">
    <property type="entry name" value="Potassium Channel Kv1.1, Chain A"/>
    <property type="match status" value="1"/>
</dbReference>
<feature type="domain" description="BTB" evidence="8">
    <location>
        <begin position="195"/>
        <end position="262"/>
    </location>
</feature>
<evidence type="ECO:0000313" key="10">
    <source>
        <dbReference type="Proteomes" id="UP000198323"/>
    </source>
</evidence>
<keyword evidence="10" id="KW-1185">Reference proteome</keyword>
<dbReference type="OrthoDB" id="45365at2759"/>
<evidence type="ECO:0000256" key="7">
    <source>
        <dbReference type="SAM" id="MobiDB-lite"/>
    </source>
</evidence>